<keyword evidence="3" id="KW-1185">Reference proteome</keyword>
<sequence length="1230" mass="135684">MICGNAEPSCLETVNDCLGYLAQVQMKKLESLSIIGGRLRFFTSPGDERPILKAPALLGLNEVHFMTIPDGSRSAACFGDVQQLHITDCAYTGRFLKLISAGDWQPIHLMQLYRTPWTMDKTSRRSTRKGSKQERSMKANWTSSVPGLWVKTFPFGSAITGGSSMTDLAGGSRTMELSNPNTFSITMTDHVSVLFRRHLCAMLRQPVPGRLGCVSQRRCAEAVPAASSSSRRVEASFPYEPVNQVDASGSTAGSIIKHEHEFVKPLHCLGRDRVLTWGTVSNDPVFDLENVQWSGNMGGTSPSTILSNPNALSALNKSDVWYLLTDGEIWDADVPALFRLANETGAINVPIVFVVAGNCRSSPASMNISVGISFLANASDVLFLFKDCASGSLFIFAAKGCFSGLVDSPLGDTPELSSWSRMKRLTSEQQFLDLCATELIQVPVAETRPMQTVGLVDLGQTWRKKNEDTLVDLNILFDARTVLGQVEAMDLLAEEAFGNLSLACKTRGRTQHLRHLLLAQKVEQVSVRLEDNANAAAIVSRLGDAGLDQDARNQLQQQLREAHKLNRACYQTALRDATTSTEAQTARVLNRLVNDALQQLTDLEKTTYTADILSRRSNRARRAETVAAGGEIQVTSLNLETPKAFRGECWICCGDNEVMSVVLKSGADGAANTDNFALDFPLAAGRFESNLDLISSQHICFQCAIALNGRTIHQETIAAIIPTVEYTSSNKKYIQEQLYFGLTGGLRTGASGVSQLFMAVLDGVLSEKQWAGAQGQSMEDLEISRRRAMLQWTLDSMLLNTGCRETFSELGPWVTFPEALSWAVRDFQANGVDSWAIGYPLAGFTQLVSLGIRAGAFDDKVVAQMRVAKMLHGLVSNYLALTFKHGNEHDQSWKQPVMAMIYASFNASLVPTDKRGGASLVNEPVEFCTRLRAFFASDVDLLDRCSESEKLHLMRRAQLLSFWLLYHLPSHAKTKTFFAYMRQSEALATTVLDVSFPALPDAAVIPTLTSIFRASDPADHAFFARHTSACQFASPFGASVLRCGFPACGEWFIQPEDLPDVDREWTAKELDRLRQARAAHLVKAFAVDDTFGKLAQTGMPLPLDGKAPTSIHVNLHVSVARVWSQLNKVTRQHILSGEVGHFVALVERKVYETGRGDVYQENLAHEIRVILPSFFKVLHDAAARKGAGRRAEDFEHDWRLNRLEVKAKWEMRAMEEAEWEAYLVILGGHE</sequence>
<dbReference type="Proteomes" id="UP000799538">
    <property type="component" value="Unassembled WGS sequence"/>
</dbReference>
<dbReference type="OrthoDB" id="3554680at2759"/>
<organism evidence="2 3">
    <name type="scientific">Elsinoe ampelina</name>
    <dbReference type="NCBI Taxonomy" id="302913"/>
    <lineage>
        <taxon>Eukaryota</taxon>
        <taxon>Fungi</taxon>
        <taxon>Dikarya</taxon>
        <taxon>Ascomycota</taxon>
        <taxon>Pezizomycotina</taxon>
        <taxon>Dothideomycetes</taxon>
        <taxon>Dothideomycetidae</taxon>
        <taxon>Myriangiales</taxon>
        <taxon>Elsinoaceae</taxon>
        <taxon>Elsinoe</taxon>
    </lineage>
</organism>
<gene>
    <name evidence="2" type="ORF">BDZ85DRAFT_300517</name>
</gene>
<evidence type="ECO:0000313" key="3">
    <source>
        <dbReference type="Proteomes" id="UP000799538"/>
    </source>
</evidence>
<accession>A0A6A6GPS3</accession>
<dbReference type="EMBL" id="ML992501">
    <property type="protein sequence ID" value="KAF2227701.1"/>
    <property type="molecule type" value="Genomic_DNA"/>
</dbReference>
<keyword evidence="1" id="KW-0175">Coiled coil</keyword>
<feature type="coiled-coil region" evidence="1">
    <location>
        <begin position="548"/>
        <end position="606"/>
    </location>
</feature>
<reference evidence="3" key="1">
    <citation type="journal article" date="2020" name="Stud. Mycol.">
        <title>101 Dothideomycetes genomes: A test case for predicting lifestyles and emergence of pathogens.</title>
        <authorList>
            <person name="Haridas S."/>
            <person name="Albert R."/>
            <person name="Binder M."/>
            <person name="Bloem J."/>
            <person name="LaButti K."/>
            <person name="Salamov A."/>
            <person name="Andreopoulos B."/>
            <person name="Baker S."/>
            <person name="Barry K."/>
            <person name="Bills G."/>
            <person name="Bluhm B."/>
            <person name="Cannon C."/>
            <person name="Castanera R."/>
            <person name="Culley D."/>
            <person name="Daum C."/>
            <person name="Ezra D."/>
            <person name="Gonzalez J."/>
            <person name="Henrissat B."/>
            <person name="Kuo A."/>
            <person name="Liang C."/>
            <person name="Lipzen A."/>
            <person name="Lutzoni F."/>
            <person name="Magnuson J."/>
            <person name="Mondo S."/>
            <person name="Nolan M."/>
            <person name="Ohm R."/>
            <person name="Pangilinan J."/>
            <person name="Park H.-J."/>
            <person name="Ramirez L."/>
            <person name="Alfaro M."/>
            <person name="Sun H."/>
            <person name="Tritt A."/>
            <person name="Yoshinaga Y."/>
            <person name="Zwiers L.-H."/>
            <person name="Turgeon B."/>
            <person name="Goodwin S."/>
            <person name="Spatafora J."/>
            <person name="Crous P."/>
            <person name="Grigoriev I."/>
        </authorList>
    </citation>
    <scope>NUCLEOTIDE SEQUENCE [LARGE SCALE GENOMIC DNA]</scope>
    <source>
        <strain evidence="3">CECT 20119</strain>
    </source>
</reference>
<evidence type="ECO:0000256" key="1">
    <source>
        <dbReference type="SAM" id="Coils"/>
    </source>
</evidence>
<evidence type="ECO:0000313" key="2">
    <source>
        <dbReference type="EMBL" id="KAF2227701.1"/>
    </source>
</evidence>
<dbReference type="AlphaFoldDB" id="A0A6A6GPS3"/>
<name>A0A6A6GPS3_9PEZI</name>
<proteinExistence type="predicted"/>
<protein>
    <submittedName>
        <fullName evidence="2">Uncharacterized protein</fullName>
    </submittedName>
</protein>